<dbReference type="GO" id="GO:0050660">
    <property type="term" value="F:flavin adenine dinucleotide binding"/>
    <property type="evidence" value="ECO:0007669"/>
    <property type="project" value="TreeGrafter"/>
</dbReference>
<dbReference type="InterPro" id="IPR011280">
    <property type="entry name" value="Succ_DH/Fum_Rdt_flav_su"/>
</dbReference>
<keyword evidence="7" id="KW-0285">Flavoprotein</keyword>
<dbReference type="PRINTS" id="PR00368">
    <property type="entry name" value="FADPNR"/>
</dbReference>
<dbReference type="OrthoDB" id="9806724at2"/>
<keyword evidence="8" id="KW-0274">FAD</keyword>
<sequence length="667" mass="74295">MTTLNSRVPEGPIKDKWTTYKDNIDLVNPANKRNIDIIVVGTGLAGGSAAASLAELGYNVKAFAYQDSPRRAHSIAAQGGINAAKNYQNDGDSNFRLFYDTVKGGDYRSREANVHRLAEVSGAIIDQCVAQGVPFARDYGGLLDNRSFGGVLVSRTFYAKGQTGQQLLLGCYSAMNRQIARGKIEMFNRHEMLDVVKIDGKARGIIARDLITGEIERHSAHAVVIATGGYGNVYFLSTNAMGSNATAAWKIHKKGAYFANPCFTQIHPTCIPRSGDYQSKLTLMSESLRNDGRIWVPAKIEDAKAIQEGKLKPTEIAEENRDYYLERRYPAFGNLVPRDVASRAAKERCDAGYGVNATGEAVYLDFAAAIFRYGSEKAKVQGLTNASKEEIIKLGEGVIEAKYGNLFQMYEKIIDENPYKTPMMIYPATHYTMGGVWVDYNLMTTVDGLYCIGEANFSDHGANRLGASALMQGLADGYFVLPYTIGDYLSDDIRTGKISTDSPEFVEAEKEIKEKLEFFVNNKGTHSVDYYHKKLGLVMWNKVGMARNEKGLKEAIQEIQEIREDFWKNVKVPGNLNEMNTELEKAGRVADFLELGELFAKDALNRNESCGGHFREEYVTEDGEALRDDKNYAYVAAWEYTGKPSEAILHKEELEFKDIELKTRSYK</sequence>
<evidence type="ECO:0000256" key="13">
    <source>
        <dbReference type="PIRSR" id="PIRSR630664-50"/>
    </source>
</evidence>
<dbReference type="SUPFAM" id="SSF46977">
    <property type="entry name" value="Succinate dehydrogenase/fumarate reductase flavoprotein C-terminal domain"/>
    <property type="match status" value="1"/>
</dbReference>
<evidence type="ECO:0000256" key="12">
    <source>
        <dbReference type="ARBA" id="ARBA00049220"/>
    </source>
</evidence>
<gene>
    <name evidence="16" type="ORF">SAMN06265371_105248</name>
</gene>
<keyword evidence="10" id="KW-0560">Oxidoreductase</keyword>
<dbReference type="Gene3D" id="3.90.700.10">
    <property type="entry name" value="Succinate dehydrogenase/fumarate reductase flavoprotein, catalytic domain"/>
    <property type="match status" value="1"/>
</dbReference>
<dbReference type="AlphaFoldDB" id="A0A238XDI3"/>
<name>A0A238XDI3_9FLAO</name>
<dbReference type="Proteomes" id="UP000198384">
    <property type="component" value="Unassembled WGS sequence"/>
</dbReference>
<dbReference type="Gene3D" id="3.50.50.60">
    <property type="entry name" value="FAD/NAD(P)-binding domain"/>
    <property type="match status" value="1"/>
</dbReference>
<dbReference type="GO" id="GO:0009061">
    <property type="term" value="P:anaerobic respiration"/>
    <property type="evidence" value="ECO:0007669"/>
    <property type="project" value="TreeGrafter"/>
</dbReference>
<evidence type="ECO:0000259" key="14">
    <source>
        <dbReference type="Pfam" id="PF00890"/>
    </source>
</evidence>
<feature type="active site" description="Proton acceptor" evidence="13">
    <location>
        <position position="338"/>
    </location>
</feature>
<dbReference type="InterPro" id="IPR003953">
    <property type="entry name" value="FAD-dep_OxRdtase_2_FAD-bd"/>
</dbReference>
<feature type="domain" description="Fumarate reductase/succinate dehydrogenase flavoprotein-like C-terminal" evidence="15">
    <location>
        <begin position="532"/>
        <end position="666"/>
    </location>
</feature>
<dbReference type="InterPro" id="IPR037099">
    <property type="entry name" value="Fum_R/Succ_DH_flav-like_C_sf"/>
</dbReference>
<comment type="subcellular location">
    <subcellularLocation>
        <location evidence="2">Cell membrane</location>
        <topology evidence="2">Peripheral membrane protein</topology>
        <orientation evidence="2">Cytoplasmic side</orientation>
    </subcellularLocation>
</comment>
<evidence type="ECO:0000256" key="9">
    <source>
        <dbReference type="ARBA" id="ARBA00022982"/>
    </source>
</evidence>
<dbReference type="PANTHER" id="PTHR11632:SF53">
    <property type="entry name" value="SUCCINATE DEHYDROGENASE FLAVOPROTEIN SUBUNIT"/>
    <property type="match status" value="1"/>
</dbReference>
<dbReference type="GO" id="GO:0008177">
    <property type="term" value="F:succinate dehydrogenase (quinone) activity"/>
    <property type="evidence" value="ECO:0007669"/>
    <property type="project" value="UniProtKB-EC"/>
</dbReference>
<protein>
    <recommendedName>
        <fullName evidence="4">succinate dehydrogenase</fullName>
        <ecNumber evidence="4">1.3.5.1</ecNumber>
    </recommendedName>
</protein>
<evidence type="ECO:0000256" key="1">
    <source>
        <dbReference type="ARBA" id="ARBA00001974"/>
    </source>
</evidence>
<dbReference type="GO" id="GO:0005886">
    <property type="term" value="C:plasma membrane"/>
    <property type="evidence" value="ECO:0007669"/>
    <property type="project" value="UniProtKB-SubCell"/>
</dbReference>
<comment type="similarity">
    <text evidence="3">Belongs to the FAD-dependent oxidoreductase 2 family. FRD/SDH subfamily.</text>
</comment>
<dbReference type="NCBIfam" id="NF005749">
    <property type="entry name" value="PRK07573.1"/>
    <property type="match status" value="1"/>
</dbReference>
<dbReference type="InterPro" id="IPR027477">
    <property type="entry name" value="Succ_DH/fumarate_Rdtase_cat_sf"/>
</dbReference>
<dbReference type="FunFam" id="3.50.50.60:FF:000009">
    <property type="entry name" value="Succinate dehydrogenase flavoprotein subunit"/>
    <property type="match status" value="1"/>
</dbReference>
<evidence type="ECO:0000313" key="17">
    <source>
        <dbReference type="Proteomes" id="UP000198384"/>
    </source>
</evidence>
<evidence type="ECO:0000313" key="16">
    <source>
        <dbReference type="EMBL" id="SNR57017.1"/>
    </source>
</evidence>
<comment type="catalytic activity">
    <reaction evidence="12">
        <text>a quinone + succinate = fumarate + a quinol</text>
        <dbReference type="Rhea" id="RHEA:40523"/>
        <dbReference type="ChEBI" id="CHEBI:24646"/>
        <dbReference type="ChEBI" id="CHEBI:29806"/>
        <dbReference type="ChEBI" id="CHEBI:30031"/>
        <dbReference type="ChEBI" id="CHEBI:132124"/>
        <dbReference type="EC" id="1.3.5.1"/>
    </reaction>
</comment>
<dbReference type="InterPro" id="IPR036188">
    <property type="entry name" value="FAD/NAD-bd_sf"/>
</dbReference>
<evidence type="ECO:0000256" key="3">
    <source>
        <dbReference type="ARBA" id="ARBA00008040"/>
    </source>
</evidence>
<dbReference type="NCBIfam" id="TIGR01811">
    <property type="entry name" value="sdhA_Bsu"/>
    <property type="match status" value="1"/>
</dbReference>
<keyword evidence="11" id="KW-0472">Membrane</keyword>
<keyword evidence="17" id="KW-1185">Reference proteome</keyword>
<evidence type="ECO:0000256" key="6">
    <source>
        <dbReference type="ARBA" id="ARBA00022475"/>
    </source>
</evidence>
<evidence type="ECO:0000256" key="2">
    <source>
        <dbReference type="ARBA" id="ARBA00004413"/>
    </source>
</evidence>
<evidence type="ECO:0000256" key="8">
    <source>
        <dbReference type="ARBA" id="ARBA00022827"/>
    </source>
</evidence>
<evidence type="ECO:0000256" key="5">
    <source>
        <dbReference type="ARBA" id="ARBA00022448"/>
    </source>
</evidence>
<keyword evidence="5" id="KW-0813">Transport</keyword>
<dbReference type="EC" id="1.3.5.1" evidence="4"/>
<comment type="cofactor">
    <cofactor evidence="1">
        <name>FAD</name>
        <dbReference type="ChEBI" id="CHEBI:57692"/>
    </cofactor>
</comment>
<dbReference type="EMBL" id="FZNT01000005">
    <property type="protein sequence ID" value="SNR57017.1"/>
    <property type="molecule type" value="Genomic_DNA"/>
</dbReference>
<keyword evidence="9" id="KW-0249">Electron transport</keyword>
<proteinExistence type="inferred from homology"/>
<dbReference type="Pfam" id="PF02910">
    <property type="entry name" value="Succ_DH_flav_C"/>
    <property type="match status" value="1"/>
</dbReference>
<dbReference type="SUPFAM" id="SSF51905">
    <property type="entry name" value="FAD/NAD(P)-binding domain"/>
    <property type="match status" value="1"/>
</dbReference>
<reference evidence="16 17" key="1">
    <citation type="submission" date="2017-06" db="EMBL/GenBank/DDBJ databases">
        <authorList>
            <person name="Kim H.J."/>
            <person name="Triplett B.A."/>
        </authorList>
    </citation>
    <scope>NUCLEOTIDE SEQUENCE [LARGE SCALE GENOMIC DNA]</scope>
    <source>
        <strain evidence="16 17">DSM 29150</strain>
    </source>
</reference>
<evidence type="ECO:0000256" key="4">
    <source>
        <dbReference type="ARBA" id="ARBA00012792"/>
    </source>
</evidence>
<evidence type="ECO:0000256" key="7">
    <source>
        <dbReference type="ARBA" id="ARBA00022630"/>
    </source>
</evidence>
<dbReference type="FunFam" id="1.20.58.100:FF:000003">
    <property type="entry name" value="Succinate dehydrogenase flavoprotein subunit"/>
    <property type="match status" value="1"/>
</dbReference>
<dbReference type="PANTHER" id="PTHR11632">
    <property type="entry name" value="SUCCINATE DEHYDROGENASE 2 FLAVOPROTEIN SUBUNIT"/>
    <property type="match status" value="1"/>
</dbReference>
<dbReference type="RefSeq" id="WP_089381737.1">
    <property type="nucleotide sequence ID" value="NZ_FZNT01000005.1"/>
</dbReference>
<dbReference type="InterPro" id="IPR030664">
    <property type="entry name" value="SdhA/FrdA/AprA"/>
</dbReference>
<feature type="domain" description="FAD-dependent oxidoreductase 2 FAD-binding" evidence="14">
    <location>
        <begin position="36"/>
        <end position="470"/>
    </location>
</feature>
<organism evidence="16 17">
    <name type="scientific">Lutibacter agarilyticus</name>
    <dbReference type="NCBI Taxonomy" id="1109740"/>
    <lineage>
        <taxon>Bacteria</taxon>
        <taxon>Pseudomonadati</taxon>
        <taxon>Bacteroidota</taxon>
        <taxon>Flavobacteriia</taxon>
        <taxon>Flavobacteriales</taxon>
        <taxon>Flavobacteriaceae</taxon>
        <taxon>Lutibacter</taxon>
    </lineage>
</organism>
<keyword evidence="6" id="KW-1003">Cell membrane</keyword>
<evidence type="ECO:0000256" key="10">
    <source>
        <dbReference type="ARBA" id="ARBA00023002"/>
    </source>
</evidence>
<evidence type="ECO:0000256" key="11">
    <source>
        <dbReference type="ARBA" id="ARBA00023136"/>
    </source>
</evidence>
<evidence type="ECO:0000259" key="15">
    <source>
        <dbReference type="Pfam" id="PF02910"/>
    </source>
</evidence>
<dbReference type="Gene3D" id="1.20.58.100">
    <property type="entry name" value="Fumarate reductase/succinate dehydrogenase flavoprotein-like, C-terminal domain"/>
    <property type="match status" value="1"/>
</dbReference>
<accession>A0A238XDI3</accession>
<dbReference type="SUPFAM" id="SSF56425">
    <property type="entry name" value="Succinate dehydrogenase/fumarate reductase flavoprotein, catalytic domain"/>
    <property type="match status" value="1"/>
</dbReference>
<dbReference type="Pfam" id="PF00890">
    <property type="entry name" value="FAD_binding_2"/>
    <property type="match status" value="1"/>
</dbReference>
<dbReference type="InterPro" id="IPR015939">
    <property type="entry name" value="Fum_Rdtase/Succ_DH_flav-like_C"/>
</dbReference>
<dbReference type="GO" id="GO:0009055">
    <property type="term" value="F:electron transfer activity"/>
    <property type="evidence" value="ECO:0007669"/>
    <property type="project" value="TreeGrafter"/>
</dbReference>